<dbReference type="GO" id="GO:0003677">
    <property type="term" value="F:DNA binding"/>
    <property type="evidence" value="ECO:0007669"/>
    <property type="project" value="InterPro"/>
</dbReference>
<dbReference type="CDD" id="cd20908">
    <property type="entry name" value="SUF4-like"/>
    <property type="match status" value="1"/>
</dbReference>
<feature type="region of interest" description="Disordered" evidence="7">
    <location>
        <begin position="183"/>
        <end position="218"/>
    </location>
</feature>
<dbReference type="PROSITE" id="PS50808">
    <property type="entry name" value="ZF_BED"/>
    <property type="match status" value="1"/>
</dbReference>
<evidence type="ECO:0000256" key="2">
    <source>
        <dbReference type="ARBA" id="ARBA00022723"/>
    </source>
</evidence>
<protein>
    <recommendedName>
        <fullName evidence="8">BED-type domain-containing protein</fullName>
    </recommendedName>
</protein>
<name>A0A9Q0M8L1_BLOTA</name>
<dbReference type="InterPro" id="IPR003656">
    <property type="entry name" value="Znf_BED"/>
</dbReference>
<comment type="subcellular location">
    <subcellularLocation>
        <location evidence="1">Nucleus</location>
    </subcellularLocation>
</comment>
<dbReference type="EMBL" id="JAPWDV010000002">
    <property type="protein sequence ID" value="KAJ6220874.1"/>
    <property type="molecule type" value="Genomic_DNA"/>
</dbReference>
<feature type="compositionally biased region" description="Low complexity" evidence="7">
    <location>
        <begin position="197"/>
        <end position="208"/>
    </location>
</feature>
<dbReference type="OMA" id="GMHPYGM"/>
<dbReference type="Proteomes" id="UP001142055">
    <property type="component" value="Chromosome 2"/>
</dbReference>
<dbReference type="GO" id="GO:0008270">
    <property type="term" value="F:zinc ion binding"/>
    <property type="evidence" value="ECO:0007669"/>
    <property type="project" value="UniProtKB-KW"/>
</dbReference>
<dbReference type="PANTHER" id="PTHR23215:SF0">
    <property type="entry name" value="BUB3-INTERACTING AND GLEBS MOTIF-CONTAINING PROTEIN ZNF207"/>
    <property type="match status" value="1"/>
</dbReference>
<reference evidence="9" key="1">
    <citation type="submission" date="2022-12" db="EMBL/GenBank/DDBJ databases">
        <title>Genome assemblies of Blomia tropicalis.</title>
        <authorList>
            <person name="Cui Y."/>
        </authorList>
    </citation>
    <scope>NUCLEOTIDE SEQUENCE</scope>
    <source>
        <tissue evidence="9">Adult mites</tissue>
    </source>
</reference>
<evidence type="ECO:0000256" key="4">
    <source>
        <dbReference type="ARBA" id="ARBA00022833"/>
    </source>
</evidence>
<dbReference type="InterPro" id="IPR013087">
    <property type="entry name" value="Znf_C2H2_type"/>
</dbReference>
<dbReference type="PROSITE" id="PS00028">
    <property type="entry name" value="ZINC_FINGER_C2H2_1"/>
    <property type="match status" value="2"/>
</dbReference>
<comment type="caution">
    <text evidence="9">The sequence shown here is derived from an EMBL/GenBank/DDBJ whole genome shotgun (WGS) entry which is preliminary data.</text>
</comment>
<keyword evidence="3 6" id="KW-0863">Zinc-finger</keyword>
<keyword evidence="2" id="KW-0479">Metal-binding</keyword>
<evidence type="ECO:0000256" key="7">
    <source>
        <dbReference type="SAM" id="MobiDB-lite"/>
    </source>
</evidence>
<accession>A0A9Q0M8L1</accession>
<feature type="region of interest" description="Disordered" evidence="7">
    <location>
        <begin position="327"/>
        <end position="354"/>
    </location>
</feature>
<dbReference type="SMART" id="SM00355">
    <property type="entry name" value="ZnF_C2H2"/>
    <property type="match status" value="2"/>
</dbReference>
<evidence type="ECO:0000259" key="8">
    <source>
        <dbReference type="PROSITE" id="PS50808"/>
    </source>
</evidence>
<dbReference type="GO" id="GO:0005634">
    <property type="term" value="C:nucleus"/>
    <property type="evidence" value="ECO:0007669"/>
    <property type="project" value="UniProtKB-SubCell"/>
</dbReference>
<sequence>MGRKKKKPSKPWCWYCNREFDDEKILIQHQKAKHFKCHICHKKLYTGPGLAIHCMQVHKETIDKIPNALPNRNNVDIEIYGMEGIPEGDLRQHDMSKGVPEPAMVYPDPPKVPTLPPKLPTTTLPLIHTPIGFGLPPNPHHHPHHAPPPYMPPGMMPMVPGMNPYGMPTNSQFPPMPPPIPGAGFPPPTTTQVSGQPISAPPAVASSVAPPPPPPKPLFPSVAASNPSLTSTSSLVKTASTSNSTSSHGTIATITANTRIIHPEEDLSLEELRTRLPRYKHLQLETGTVSSSSTTTMGSSQQVNVQVQPPLSGTYGNVANLAAAPSYTQPQTQAGPPPFLPQVYQQPQAFRPAY</sequence>
<gene>
    <name evidence="9" type="ORF">RDWZM_006686</name>
</gene>
<feature type="domain" description="BED-type" evidence="8">
    <location>
        <begin position="6"/>
        <end position="65"/>
    </location>
</feature>
<proteinExistence type="predicted"/>
<feature type="compositionally biased region" description="Pro residues" evidence="7">
    <location>
        <begin position="209"/>
        <end position="218"/>
    </location>
</feature>
<keyword evidence="4" id="KW-0862">Zinc</keyword>
<keyword evidence="10" id="KW-1185">Reference proteome</keyword>
<dbReference type="PANTHER" id="PTHR23215">
    <property type="entry name" value="ZINC FINGER PROTEIN 207"/>
    <property type="match status" value="1"/>
</dbReference>
<evidence type="ECO:0000313" key="10">
    <source>
        <dbReference type="Proteomes" id="UP001142055"/>
    </source>
</evidence>
<organism evidence="9 10">
    <name type="scientific">Blomia tropicalis</name>
    <name type="common">Mite</name>
    <dbReference type="NCBI Taxonomy" id="40697"/>
    <lineage>
        <taxon>Eukaryota</taxon>
        <taxon>Metazoa</taxon>
        <taxon>Ecdysozoa</taxon>
        <taxon>Arthropoda</taxon>
        <taxon>Chelicerata</taxon>
        <taxon>Arachnida</taxon>
        <taxon>Acari</taxon>
        <taxon>Acariformes</taxon>
        <taxon>Sarcoptiformes</taxon>
        <taxon>Astigmata</taxon>
        <taxon>Glycyphagoidea</taxon>
        <taxon>Echimyopodidae</taxon>
        <taxon>Blomia</taxon>
    </lineage>
</organism>
<evidence type="ECO:0000256" key="1">
    <source>
        <dbReference type="ARBA" id="ARBA00004123"/>
    </source>
</evidence>
<evidence type="ECO:0000256" key="6">
    <source>
        <dbReference type="PROSITE-ProRule" id="PRU00027"/>
    </source>
</evidence>
<dbReference type="AlphaFoldDB" id="A0A9Q0M8L1"/>
<evidence type="ECO:0000313" key="9">
    <source>
        <dbReference type="EMBL" id="KAJ6220874.1"/>
    </source>
</evidence>
<keyword evidence="5" id="KW-0539">Nucleus</keyword>
<evidence type="ECO:0000256" key="5">
    <source>
        <dbReference type="ARBA" id="ARBA00023242"/>
    </source>
</evidence>
<evidence type="ECO:0000256" key="3">
    <source>
        <dbReference type="ARBA" id="ARBA00022771"/>
    </source>
</evidence>